<keyword evidence="4" id="KW-0812">Transmembrane</keyword>
<feature type="transmembrane region" description="Helical" evidence="4">
    <location>
        <begin position="204"/>
        <end position="226"/>
    </location>
</feature>
<evidence type="ECO:0000256" key="4">
    <source>
        <dbReference type="SAM" id="Phobius"/>
    </source>
</evidence>
<evidence type="ECO:0000256" key="5">
    <source>
        <dbReference type="SAM" id="SignalP"/>
    </source>
</evidence>
<dbReference type="SMART" id="SM00248">
    <property type="entry name" value="ANK"/>
    <property type="match status" value="6"/>
</dbReference>
<reference evidence="6" key="1">
    <citation type="submission" date="2022-12" db="EMBL/GenBank/DDBJ databases">
        <authorList>
            <person name="Petersen C."/>
        </authorList>
    </citation>
    <scope>NUCLEOTIDE SEQUENCE</scope>
    <source>
        <strain evidence="6">IBT 29677</strain>
    </source>
</reference>
<evidence type="ECO:0000313" key="6">
    <source>
        <dbReference type="EMBL" id="KAJ5396665.1"/>
    </source>
</evidence>
<reference evidence="6" key="2">
    <citation type="journal article" date="2023" name="IMA Fungus">
        <title>Comparative genomic study of the Penicillium genus elucidates a diverse pangenome and 15 lateral gene transfer events.</title>
        <authorList>
            <person name="Petersen C."/>
            <person name="Sorensen T."/>
            <person name="Nielsen M.R."/>
            <person name="Sondergaard T.E."/>
            <person name="Sorensen J.L."/>
            <person name="Fitzpatrick D.A."/>
            <person name="Frisvad J.C."/>
            <person name="Nielsen K.L."/>
        </authorList>
    </citation>
    <scope>NUCLEOTIDE SEQUENCE</scope>
    <source>
        <strain evidence="6">IBT 29677</strain>
    </source>
</reference>
<dbReference type="InterPro" id="IPR036770">
    <property type="entry name" value="Ankyrin_rpt-contain_sf"/>
</dbReference>
<evidence type="ECO:0000313" key="7">
    <source>
        <dbReference type="Proteomes" id="UP001147747"/>
    </source>
</evidence>
<keyword evidence="4" id="KW-0472">Membrane</keyword>
<dbReference type="PROSITE" id="PS50297">
    <property type="entry name" value="ANK_REP_REGION"/>
    <property type="match status" value="3"/>
</dbReference>
<dbReference type="Pfam" id="PF12796">
    <property type="entry name" value="Ank_2"/>
    <property type="match status" value="2"/>
</dbReference>
<dbReference type="RefSeq" id="XP_056488717.1">
    <property type="nucleotide sequence ID" value="XM_056629415.1"/>
</dbReference>
<feature type="transmembrane region" description="Helical" evidence="4">
    <location>
        <begin position="58"/>
        <end position="79"/>
    </location>
</feature>
<dbReference type="OrthoDB" id="7464126at2759"/>
<dbReference type="SUPFAM" id="SSF48403">
    <property type="entry name" value="Ankyrin repeat"/>
    <property type="match status" value="1"/>
</dbReference>
<organism evidence="6 7">
    <name type="scientific">Penicillium cosmopolitanum</name>
    <dbReference type="NCBI Taxonomy" id="1131564"/>
    <lineage>
        <taxon>Eukaryota</taxon>
        <taxon>Fungi</taxon>
        <taxon>Dikarya</taxon>
        <taxon>Ascomycota</taxon>
        <taxon>Pezizomycotina</taxon>
        <taxon>Eurotiomycetes</taxon>
        <taxon>Eurotiomycetidae</taxon>
        <taxon>Eurotiales</taxon>
        <taxon>Aspergillaceae</taxon>
        <taxon>Penicillium</taxon>
    </lineage>
</organism>
<feature type="chain" id="PRO_5040900093" evidence="5">
    <location>
        <begin position="19"/>
        <end position="1137"/>
    </location>
</feature>
<sequence length="1137" mass="125999">MKYFIFWTILLLAPFAAADDWEDFTNNLATDLAPLITLFGERLTKQFLSESISLLDNIIFALSPLGVLTAVVSVIRVCGSSSLKAFVGRAQEGPAEAESELLPCVSQSTAELFNDGGISRVFGRPRIVEIVSWDGENKDPKTGKGSVEFGTLRDAIRKGAWSAKGSGLASEDLDDLTRLPELDIPNLSLNKGIKRRHPRWFKCAAILGAIMQIGVIIYAAITVFLFPGDFEKDDKPVASYAFPFYVVGTTLLFAGMLFCAIIIERSSKQYYIKPNKPNNKIYWLQPGNQHVGDQVFGAFMAVRQGPESSMSEGLEYIKSTRFPKYDGRYVELYTVLGSTMLGFIIQFVGLRGLHASVILAQLGSTFIMSILRTCLRTQRMAPEENLLKDERDLATQRKQELDAFAFYLRGVASFEPASSTSTTPRSNSSDSYVAHPEKPLVKEIIETRALLADITSKQESKHGLNVPWDDIPTRKVAKSLADTIGMTMDLLSSWGVEYEKEFRFDLSFECKLEGPERTSYSHGQHPIRVQRSGDALKWKVDQSELEAIIGLSTWSLYKFDEGWKNPLVRMVGLNESEAGTLEMYLDFHKWIFQQTEAKIVSAETIDSSKRLFGFESDRYVYDNDILVVRTENSVETMVAQDIYIQFLHNALKPNNAFKGDTLLNDSIHSSTFRQSFSAKNSQIEELIHCFESCMLGSREDALLCAIPTLRSLNLLPELAGDSAQVRKQIEDLISQNNWEKAFRLLEWICERSQGDELRNSAYELGYLCRRALMVHDASIRGAGLKYMCKILKKNIRGDFLNSQHVRSPMHWSESSQLEHWLGQFSRELGWIAWHISSNIPSAECIQPTLKSHGVLESLGTSAESGEDAKLSIATVKATQEFLTLSAWDIHHRDLEGNDDELGYIWALKEDLGAIAYLLCIAARHPAGQGVNVLLRHGADIGASDERTISALLQAIDENDLIAAETLLENGANPNGNEKGPDANPLGLCAQRDLTDMAQLLLGHGASVYTTDASGMSALHWASNENKLGIASLLLSHGANVGKFGADGVIPLHCAVRNNYLDMTELLLKAGSETDAPGGNREKTSLMFAADSGFVDIVYMLLANGANVHARDAKGLTALDWAKISNRSDIVKILEEAT</sequence>
<feature type="repeat" description="ANK" evidence="3">
    <location>
        <begin position="1080"/>
        <end position="1112"/>
    </location>
</feature>
<feature type="transmembrane region" description="Helical" evidence="4">
    <location>
        <begin position="329"/>
        <end position="347"/>
    </location>
</feature>
<keyword evidence="5" id="KW-0732">Signal</keyword>
<evidence type="ECO:0000256" key="1">
    <source>
        <dbReference type="ARBA" id="ARBA00022737"/>
    </source>
</evidence>
<dbReference type="EMBL" id="JAPZBU010000006">
    <property type="protein sequence ID" value="KAJ5396665.1"/>
    <property type="molecule type" value="Genomic_DNA"/>
</dbReference>
<protein>
    <submittedName>
        <fullName evidence="6">Uncharacterized protein</fullName>
    </submittedName>
</protein>
<dbReference type="PANTHER" id="PTHR24198">
    <property type="entry name" value="ANKYRIN REPEAT AND PROTEIN KINASE DOMAIN-CONTAINING PROTEIN"/>
    <property type="match status" value="1"/>
</dbReference>
<keyword evidence="1" id="KW-0677">Repeat</keyword>
<dbReference type="AlphaFoldDB" id="A0A9W9W0Z3"/>
<accession>A0A9W9W0Z3</accession>
<keyword evidence="4" id="KW-1133">Transmembrane helix</keyword>
<dbReference type="Proteomes" id="UP001147747">
    <property type="component" value="Unassembled WGS sequence"/>
</dbReference>
<keyword evidence="2 3" id="KW-0040">ANK repeat</keyword>
<dbReference type="Gene3D" id="1.25.40.20">
    <property type="entry name" value="Ankyrin repeat-containing domain"/>
    <property type="match status" value="2"/>
</dbReference>
<feature type="repeat" description="ANK" evidence="3">
    <location>
        <begin position="1046"/>
        <end position="1078"/>
    </location>
</feature>
<comment type="caution">
    <text evidence="6">The sequence shown here is derived from an EMBL/GenBank/DDBJ whole genome shotgun (WGS) entry which is preliminary data.</text>
</comment>
<dbReference type="InterPro" id="IPR002110">
    <property type="entry name" value="Ankyrin_rpt"/>
</dbReference>
<keyword evidence="7" id="KW-1185">Reference proteome</keyword>
<gene>
    <name evidence="6" type="ORF">N7509_004778</name>
</gene>
<dbReference type="PANTHER" id="PTHR24198:SF165">
    <property type="entry name" value="ANKYRIN REPEAT-CONTAINING PROTEIN-RELATED"/>
    <property type="match status" value="1"/>
</dbReference>
<name>A0A9W9W0Z3_9EURO</name>
<dbReference type="GeneID" id="81368395"/>
<proteinExistence type="predicted"/>
<evidence type="ECO:0000256" key="3">
    <source>
        <dbReference type="PROSITE-ProRule" id="PRU00023"/>
    </source>
</evidence>
<feature type="transmembrane region" description="Helical" evidence="4">
    <location>
        <begin position="238"/>
        <end position="263"/>
    </location>
</feature>
<evidence type="ECO:0000256" key="2">
    <source>
        <dbReference type="ARBA" id="ARBA00023043"/>
    </source>
</evidence>
<feature type="signal peptide" evidence="5">
    <location>
        <begin position="1"/>
        <end position="18"/>
    </location>
</feature>
<feature type="repeat" description="ANK" evidence="3">
    <location>
        <begin position="1013"/>
        <end position="1045"/>
    </location>
</feature>
<dbReference type="PROSITE" id="PS50088">
    <property type="entry name" value="ANK_REPEAT"/>
    <property type="match status" value="3"/>
</dbReference>